<reference evidence="2 3" key="1">
    <citation type="journal article" date="2016" name="Nat. Commun.">
        <title>Extremotolerant tardigrade genome and improved radiotolerance of human cultured cells by tardigrade-unique protein.</title>
        <authorList>
            <person name="Hashimoto T."/>
            <person name="Horikawa D.D."/>
            <person name="Saito Y."/>
            <person name="Kuwahara H."/>
            <person name="Kozuka-Hata H."/>
            <person name="Shin-I T."/>
            <person name="Minakuchi Y."/>
            <person name="Ohishi K."/>
            <person name="Motoyama A."/>
            <person name="Aizu T."/>
            <person name="Enomoto A."/>
            <person name="Kondo K."/>
            <person name="Tanaka S."/>
            <person name="Hara Y."/>
            <person name="Koshikawa S."/>
            <person name="Sagara H."/>
            <person name="Miura T."/>
            <person name="Yokobori S."/>
            <person name="Miyagawa K."/>
            <person name="Suzuki Y."/>
            <person name="Kubo T."/>
            <person name="Oyama M."/>
            <person name="Kohara Y."/>
            <person name="Fujiyama A."/>
            <person name="Arakawa K."/>
            <person name="Katayama T."/>
            <person name="Toyoda A."/>
            <person name="Kunieda T."/>
        </authorList>
    </citation>
    <scope>NUCLEOTIDE SEQUENCE [LARGE SCALE GENOMIC DNA]</scope>
    <source>
        <strain evidence="2 3">YOKOZUNA-1</strain>
    </source>
</reference>
<evidence type="ECO:0000313" key="2">
    <source>
        <dbReference type="EMBL" id="GAU90652.1"/>
    </source>
</evidence>
<dbReference type="AlphaFoldDB" id="A0A1D1USF4"/>
<feature type="region of interest" description="Disordered" evidence="1">
    <location>
        <begin position="118"/>
        <end position="140"/>
    </location>
</feature>
<evidence type="ECO:0000256" key="1">
    <source>
        <dbReference type="SAM" id="MobiDB-lite"/>
    </source>
</evidence>
<name>A0A1D1USF4_RAMVA</name>
<dbReference type="Proteomes" id="UP000186922">
    <property type="component" value="Unassembled WGS sequence"/>
</dbReference>
<sequence length="140" mass="15412">MDQSYNARDQDKGSRRVTRCMEQPSGFSGCQPMCPSTVRPTCCTQSYSFPYPHWPSFPHHFPPLPPYFRYSATCFQQYPPYHESFAAPTNFHAGHSSCVQANASFPVAHVPTAAAPNSLGTARSNVKNDPAAAASKLPEE</sequence>
<accession>A0A1D1USF4</accession>
<organism evidence="2 3">
    <name type="scientific">Ramazzottius varieornatus</name>
    <name type="common">Water bear</name>
    <name type="synonym">Tardigrade</name>
    <dbReference type="NCBI Taxonomy" id="947166"/>
    <lineage>
        <taxon>Eukaryota</taxon>
        <taxon>Metazoa</taxon>
        <taxon>Ecdysozoa</taxon>
        <taxon>Tardigrada</taxon>
        <taxon>Eutardigrada</taxon>
        <taxon>Parachela</taxon>
        <taxon>Hypsibioidea</taxon>
        <taxon>Ramazzottiidae</taxon>
        <taxon>Ramazzottius</taxon>
    </lineage>
</organism>
<gene>
    <name evidence="2" type="primary">RvY_03040</name>
    <name evidence="2" type="synonym">RvY_03040.2</name>
    <name evidence="2" type="ORF">RvY_03040-2</name>
</gene>
<dbReference type="EMBL" id="BDGG01000001">
    <property type="protein sequence ID" value="GAU90652.1"/>
    <property type="molecule type" value="Genomic_DNA"/>
</dbReference>
<evidence type="ECO:0000313" key="3">
    <source>
        <dbReference type="Proteomes" id="UP000186922"/>
    </source>
</evidence>
<feature type="compositionally biased region" description="Polar residues" evidence="1">
    <location>
        <begin position="118"/>
        <end position="127"/>
    </location>
</feature>
<protein>
    <submittedName>
        <fullName evidence="2">Uncharacterized protein</fullName>
    </submittedName>
</protein>
<comment type="caution">
    <text evidence="2">The sequence shown here is derived from an EMBL/GenBank/DDBJ whole genome shotgun (WGS) entry which is preliminary data.</text>
</comment>
<keyword evidence="3" id="KW-1185">Reference proteome</keyword>
<proteinExistence type="predicted"/>